<dbReference type="InterPro" id="IPR027843">
    <property type="entry name" value="DUF4440"/>
</dbReference>
<evidence type="ECO:0000313" key="2">
    <source>
        <dbReference type="EMBL" id="CAL2074675.1"/>
    </source>
</evidence>
<dbReference type="InterPro" id="IPR032710">
    <property type="entry name" value="NTF2-like_dom_sf"/>
</dbReference>
<evidence type="ECO:0000313" key="3">
    <source>
        <dbReference type="Proteomes" id="UP001497416"/>
    </source>
</evidence>
<name>A0ABM9NQ43_9FLAO</name>
<reference evidence="2 3" key="1">
    <citation type="submission" date="2024-05" db="EMBL/GenBank/DDBJ databases">
        <authorList>
            <person name="Duchaud E."/>
        </authorList>
    </citation>
    <scope>NUCLEOTIDE SEQUENCE [LARGE SCALE GENOMIC DNA]</scope>
    <source>
        <strain evidence="2">Ena-SAMPLE-TAB-13-05-2024-13:56:06:370-140302</strain>
    </source>
</reference>
<organism evidence="2 3">
    <name type="scientific">Tenacibaculum platacis</name>
    <dbReference type="NCBI Taxonomy" id="3137852"/>
    <lineage>
        <taxon>Bacteria</taxon>
        <taxon>Pseudomonadati</taxon>
        <taxon>Bacteroidota</taxon>
        <taxon>Flavobacteriia</taxon>
        <taxon>Flavobacteriales</taxon>
        <taxon>Flavobacteriaceae</taxon>
        <taxon>Tenacibaculum</taxon>
    </lineage>
</organism>
<dbReference type="EMBL" id="CAXIXY010000003">
    <property type="protein sequence ID" value="CAL2074675.1"/>
    <property type="molecule type" value="Genomic_DNA"/>
</dbReference>
<comment type="caution">
    <text evidence="2">The sequence shown here is derived from an EMBL/GenBank/DDBJ whole genome shotgun (WGS) entry which is preliminary data.</text>
</comment>
<accession>A0ABM9NQ43</accession>
<dbReference type="SUPFAM" id="SSF54427">
    <property type="entry name" value="NTF2-like"/>
    <property type="match status" value="1"/>
</dbReference>
<feature type="domain" description="DUF4440" evidence="1">
    <location>
        <begin position="51"/>
        <end position="161"/>
    </location>
</feature>
<dbReference type="Pfam" id="PF14534">
    <property type="entry name" value="DUF4440"/>
    <property type="match status" value="1"/>
</dbReference>
<dbReference type="RefSeq" id="WP_348709528.1">
    <property type="nucleotide sequence ID" value="NZ_CAXIXW010000011.1"/>
</dbReference>
<protein>
    <recommendedName>
        <fullName evidence="1">DUF4440 domain-containing protein</fullName>
    </recommendedName>
</protein>
<keyword evidence="3" id="KW-1185">Reference proteome</keyword>
<evidence type="ECO:0000259" key="1">
    <source>
        <dbReference type="Pfam" id="PF14534"/>
    </source>
</evidence>
<dbReference type="Proteomes" id="UP001497416">
    <property type="component" value="Unassembled WGS sequence"/>
</dbReference>
<proteinExistence type="predicted"/>
<gene>
    <name evidence="2" type="ORF">T190607A01A_10046</name>
</gene>
<dbReference type="Gene3D" id="3.10.450.50">
    <property type="match status" value="1"/>
</dbReference>
<sequence length="168" mass="19606">MKQLTDFFFDGNLFWKIVVYLWSLLTSLFTQAQVNEIQPYEAKDVKLHQEIVKMDSIFFNAYNTCDLKVQEELISEDLEFYHDNGGLSTSKKELLAALKKNICNKVKRTLIKGSTEVYAIPGYGAVQMGYHKFFNKLEPNQKSIPSRFVTLWKKEKNKWAITRVISLH</sequence>